<evidence type="ECO:0000256" key="5">
    <source>
        <dbReference type="SAM" id="MobiDB-lite"/>
    </source>
</evidence>
<dbReference type="OrthoDB" id="1298402at2759"/>
<feature type="region of interest" description="Disordered" evidence="5">
    <location>
        <begin position="251"/>
        <end position="281"/>
    </location>
</feature>
<evidence type="ECO:0000313" key="8">
    <source>
        <dbReference type="Proteomes" id="UP000233837"/>
    </source>
</evidence>
<dbReference type="PROSITE" id="PS50096">
    <property type="entry name" value="IQ"/>
    <property type="match status" value="2"/>
</dbReference>
<evidence type="ECO:0000259" key="6">
    <source>
        <dbReference type="Pfam" id="PF13178"/>
    </source>
</evidence>
<comment type="similarity">
    <text evidence="2">Belongs to the IQD family.</text>
</comment>
<evidence type="ECO:0000256" key="4">
    <source>
        <dbReference type="ARBA" id="ARBA00045534"/>
    </source>
</evidence>
<dbReference type="SUPFAM" id="SSF52540">
    <property type="entry name" value="P-loop containing nucleoside triphosphate hydrolases"/>
    <property type="match status" value="1"/>
</dbReference>
<dbReference type="SMART" id="SM00015">
    <property type="entry name" value="IQ"/>
    <property type="match status" value="2"/>
</dbReference>
<keyword evidence="1" id="KW-0112">Calmodulin-binding</keyword>
<sequence length="376" mass="43132">MVKAGKWLRNFLTGKKEKNQGRLMERKIWFKLPPPPPPPPPTTPEGESMRSLQLETVLKHTPKGQFSPPSFFFKPEIAKTAARKSSFSTIQQVAAIKIQACFRSFLARKALRALKGLVKLQAVVRGFLVRKKAAATLRGMQALLTVQVRARAQRVRMIEEVHSMQRKETNQRRMINESKFQQLYDMERDAYKMMEKGGLRQQKANSKNKKGNPTAQTETKDRRQLFNYLKPSLTPSTVTGMCSGNREETETFFTTRNSSQNSSPTPRTRKISSSEGNSNQEESYLISQEFPFFPNYMANTKSWKAKSRSQSAPRQRNDLFDSKLSGKQRISVDRRNISRAGWASPMSSMAAKEQIPWSEEIDRLISNIDYYKFITD</sequence>
<reference evidence="7 8" key="1">
    <citation type="journal article" date="2016" name="Sci. Rep.">
        <title>The Dendrobium catenatum Lindl. genome sequence provides insights into polysaccharide synthase, floral development and adaptive evolution.</title>
        <authorList>
            <person name="Zhang G.Q."/>
            <person name="Xu Q."/>
            <person name="Bian C."/>
            <person name="Tsai W.C."/>
            <person name="Yeh C.M."/>
            <person name="Liu K.W."/>
            <person name="Yoshida K."/>
            <person name="Zhang L.S."/>
            <person name="Chang S.B."/>
            <person name="Chen F."/>
            <person name="Shi Y."/>
            <person name="Su Y.Y."/>
            <person name="Zhang Y.Q."/>
            <person name="Chen L.J."/>
            <person name="Yin Y."/>
            <person name="Lin M."/>
            <person name="Huang H."/>
            <person name="Deng H."/>
            <person name="Wang Z.W."/>
            <person name="Zhu S.L."/>
            <person name="Zhao X."/>
            <person name="Deng C."/>
            <person name="Niu S.C."/>
            <person name="Huang J."/>
            <person name="Wang M."/>
            <person name="Liu G.H."/>
            <person name="Yang H.J."/>
            <person name="Xiao X.J."/>
            <person name="Hsiao Y.Y."/>
            <person name="Wu W.L."/>
            <person name="Chen Y.Y."/>
            <person name="Mitsuda N."/>
            <person name="Ohme-Takagi M."/>
            <person name="Luo Y.B."/>
            <person name="Van de Peer Y."/>
            <person name="Liu Z.J."/>
        </authorList>
    </citation>
    <scope>NUCLEOTIDE SEQUENCE [LARGE SCALE GENOMIC DNA]</scope>
    <source>
        <tissue evidence="7">The whole plant</tissue>
    </source>
</reference>
<name>A0A2I0XA78_9ASPA</name>
<dbReference type="InterPro" id="IPR027417">
    <property type="entry name" value="P-loop_NTPase"/>
</dbReference>
<evidence type="ECO:0000256" key="1">
    <source>
        <dbReference type="ARBA" id="ARBA00022860"/>
    </source>
</evidence>
<dbReference type="Proteomes" id="UP000233837">
    <property type="component" value="Unassembled WGS sequence"/>
</dbReference>
<evidence type="ECO:0000313" key="7">
    <source>
        <dbReference type="EMBL" id="PKU84828.1"/>
    </source>
</evidence>
<dbReference type="InterPro" id="IPR025064">
    <property type="entry name" value="DUF4005"/>
</dbReference>
<dbReference type="Pfam" id="PF13178">
    <property type="entry name" value="DUF4005"/>
    <property type="match status" value="1"/>
</dbReference>
<comment type="subunit">
    <text evidence="3">Binds to multiple calmodulin (CaM) in the presence of Ca(2+) and CaM-like proteins.</text>
</comment>
<dbReference type="PANTHER" id="PTHR32295:SF45">
    <property type="entry name" value="PROTEIN IQ-DOMAIN 19"/>
    <property type="match status" value="1"/>
</dbReference>
<dbReference type="InterPro" id="IPR000048">
    <property type="entry name" value="IQ_motif_EF-hand-BS"/>
</dbReference>
<feature type="region of interest" description="Disordered" evidence="5">
    <location>
        <begin position="29"/>
        <end position="50"/>
    </location>
</feature>
<dbReference type="Pfam" id="PF00612">
    <property type="entry name" value="IQ"/>
    <property type="match status" value="2"/>
</dbReference>
<feature type="compositionally biased region" description="Pro residues" evidence="5">
    <location>
        <begin position="32"/>
        <end position="43"/>
    </location>
</feature>
<feature type="compositionally biased region" description="Polar residues" evidence="5">
    <location>
        <begin position="256"/>
        <end position="266"/>
    </location>
</feature>
<dbReference type="EMBL" id="KZ502026">
    <property type="protein sequence ID" value="PKU84828.1"/>
    <property type="molecule type" value="Genomic_DNA"/>
</dbReference>
<dbReference type="PANTHER" id="PTHR32295">
    <property type="entry name" value="IQ-DOMAIN 5-RELATED"/>
    <property type="match status" value="1"/>
</dbReference>
<gene>
    <name evidence="7" type="primary">IQD14</name>
    <name evidence="7" type="ORF">MA16_Dca017655</name>
</gene>
<feature type="domain" description="DUF4005" evidence="6">
    <location>
        <begin position="258"/>
        <end position="336"/>
    </location>
</feature>
<dbReference type="CDD" id="cd23767">
    <property type="entry name" value="IQCD"/>
    <property type="match status" value="1"/>
</dbReference>
<proteinExistence type="inferred from homology"/>
<dbReference type="AlphaFoldDB" id="A0A2I0XA78"/>
<evidence type="ECO:0000256" key="3">
    <source>
        <dbReference type="ARBA" id="ARBA00024378"/>
    </source>
</evidence>
<protein>
    <submittedName>
        <fullName evidence="7">Protein IQ-DOMAIN 14</fullName>
    </submittedName>
</protein>
<dbReference type="GO" id="GO:0005516">
    <property type="term" value="F:calmodulin binding"/>
    <property type="evidence" value="ECO:0007669"/>
    <property type="project" value="UniProtKB-KW"/>
</dbReference>
<keyword evidence="8" id="KW-1185">Reference proteome</keyword>
<evidence type="ECO:0000256" key="2">
    <source>
        <dbReference type="ARBA" id="ARBA00024341"/>
    </source>
</evidence>
<dbReference type="Gene3D" id="1.20.5.190">
    <property type="match status" value="1"/>
</dbReference>
<reference evidence="7 8" key="2">
    <citation type="journal article" date="2017" name="Nature">
        <title>The Apostasia genome and the evolution of orchids.</title>
        <authorList>
            <person name="Zhang G.Q."/>
            <person name="Liu K.W."/>
            <person name="Li Z."/>
            <person name="Lohaus R."/>
            <person name="Hsiao Y.Y."/>
            <person name="Niu S.C."/>
            <person name="Wang J.Y."/>
            <person name="Lin Y.C."/>
            <person name="Xu Q."/>
            <person name="Chen L.J."/>
            <person name="Yoshida K."/>
            <person name="Fujiwara S."/>
            <person name="Wang Z.W."/>
            <person name="Zhang Y.Q."/>
            <person name="Mitsuda N."/>
            <person name="Wang M."/>
            <person name="Liu G.H."/>
            <person name="Pecoraro L."/>
            <person name="Huang H.X."/>
            <person name="Xiao X.J."/>
            <person name="Lin M."/>
            <person name="Wu X.Y."/>
            <person name="Wu W.L."/>
            <person name="Chen Y.Y."/>
            <person name="Chang S.B."/>
            <person name="Sakamoto S."/>
            <person name="Ohme-Takagi M."/>
            <person name="Yagi M."/>
            <person name="Zeng S.J."/>
            <person name="Shen C.Y."/>
            <person name="Yeh C.M."/>
            <person name="Luo Y.B."/>
            <person name="Tsai W.C."/>
            <person name="Van de Peer Y."/>
            <person name="Liu Z.J."/>
        </authorList>
    </citation>
    <scope>NUCLEOTIDE SEQUENCE [LARGE SCALE GENOMIC DNA]</scope>
    <source>
        <tissue evidence="7">The whole plant</tissue>
    </source>
</reference>
<accession>A0A2I0XA78</accession>
<comment type="function">
    <text evidence="4">May be involved in cooperative interactions with calmodulins or calmodulin-like proteins. Recruits calmodulin proteins to microtubules, thus being a potential scaffold in cellular signaling and trafficking. May associate with nucleic acids and regulate gene expression at the transcriptional or post-transcriptional level.</text>
</comment>
<organism evidence="7 8">
    <name type="scientific">Dendrobium catenatum</name>
    <dbReference type="NCBI Taxonomy" id="906689"/>
    <lineage>
        <taxon>Eukaryota</taxon>
        <taxon>Viridiplantae</taxon>
        <taxon>Streptophyta</taxon>
        <taxon>Embryophyta</taxon>
        <taxon>Tracheophyta</taxon>
        <taxon>Spermatophyta</taxon>
        <taxon>Magnoliopsida</taxon>
        <taxon>Liliopsida</taxon>
        <taxon>Asparagales</taxon>
        <taxon>Orchidaceae</taxon>
        <taxon>Epidendroideae</taxon>
        <taxon>Malaxideae</taxon>
        <taxon>Dendrobiinae</taxon>
        <taxon>Dendrobium</taxon>
    </lineage>
</organism>
<feature type="region of interest" description="Disordered" evidence="5">
    <location>
        <begin position="198"/>
        <end position="223"/>
    </location>
</feature>